<dbReference type="InterPro" id="IPR013783">
    <property type="entry name" value="Ig-like_fold"/>
</dbReference>
<evidence type="ECO:0000259" key="1">
    <source>
        <dbReference type="Pfam" id="PF16561"/>
    </source>
</evidence>
<protein>
    <recommendedName>
        <fullName evidence="1">AMP-activated protein kinase glycogen-binding domain-containing protein</fullName>
    </recommendedName>
</protein>
<evidence type="ECO:0000313" key="2">
    <source>
        <dbReference type="EMBL" id="KAK1259571.1"/>
    </source>
</evidence>
<dbReference type="GO" id="GO:0009507">
    <property type="term" value="C:chloroplast"/>
    <property type="evidence" value="ECO:0007669"/>
    <property type="project" value="UniProtKB-ARBA"/>
</dbReference>
<dbReference type="EMBL" id="JAUJYN010000012">
    <property type="protein sequence ID" value="KAK1259571.1"/>
    <property type="molecule type" value="Genomic_DNA"/>
</dbReference>
<dbReference type="CDD" id="cd02859">
    <property type="entry name" value="E_set_AMPKbeta_like_N"/>
    <property type="match status" value="1"/>
</dbReference>
<proteinExistence type="predicted"/>
<dbReference type="InterPro" id="IPR014756">
    <property type="entry name" value="Ig_E-set"/>
</dbReference>
<organism evidence="2 3">
    <name type="scientific">Acorus gramineus</name>
    <name type="common">Dwarf sweet flag</name>
    <dbReference type="NCBI Taxonomy" id="55184"/>
    <lineage>
        <taxon>Eukaryota</taxon>
        <taxon>Viridiplantae</taxon>
        <taxon>Streptophyta</taxon>
        <taxon>Embryophyta</taxon>
        <taxon>Tracheophyta</taxon>
        <taxon>Spermatophyta</taxon>
        <taxon>Magnoliopsida</taxon>
        <taxon>Liliopsida</taxon>
        <taxon>Acoraceae</taxon>
        <taxon>Acorus</taxon>
    </lineage>
</organism>
<name>A0AAV9A653_ACOGR</name>
<evidence type="ECO:0000313" key="3">
    <source>
        <dbReference type="Proteomes" id="UP001179952"/>
    </source>
</evidence>
<comment type="caution">
    <text evidence="2">The sequence shown here is derived from an EMBL/GenBank/DDBJ whole genome shotgun (WGS) entry which is preliminary data.</text>
</comment>
<dbReference type="PANTHER" id="PTHR47434:SF1">
    <property type="entry name" value="PROTEIN PTST HOMOLOG 2, CHLOROPLASTIC"/>
    <property type="match status" value="1"/>
</dbReference>
<sequence length="191" mass="21983">MLQSNHPNDFPTKDELIASGRMDLVEKIALQGGWFTFGWDLDSSMKEIHRLSDAWEFKETEIMNTRGKLRSLRASLAVLEGKMALKNIEAQGIVEEKQWKIDYALKALQLLRTACIVWPNPASEVWLAGSFDGWTSQRRMERSSSGIFCLNLKLYPGRYEIKFIVDGTWRIDPLRPIVNYDGYENNLLLVV</sequence>
<reference evidence="2" key="1">
    <citation type="journal article" date="2023" name="Nat. Commun.">
        <title>Diploid and tetraploid genomes of Acorus and the evolution of monocots.</title>
        <authorList>
            <person name="Ma L."/>
            <person name="Liu K.W."/>
            <person name="Li Z."/>
            <person name="Hsiao Y.Y."/>
            <person name="Qi Y."/>
            <person name="Fu T."/>
            <person name="Tang G.D."/>
            <person name="Zhang D."/>
            <person name="Sun W.H."/>
            <person name="Liu D.K."/>
            <person name="Li Y."/>
            <person name="Chen G.Z."/>
            <person name="Liu X.D."/>
            <person name="Liao X.Y."/>
            <person name="Jiang Y.T."/>
            <person name="Yu X."/>
            <person name="Hao Y."/>
            <person name="Huang J."/>
            <person name="Zhao X.W."/>
            <person name="Ke S."/>
            <person name="Chen Y.Y."/>
            <person name="Wu W.L."/>
            <person name="Hsu J.L."/>
            <person name="Lin Y.F."/>
            <person name="Huang M.D."/>
            <person name="Li C.Y."/>
            <person name="Huang L."/>
            <person name="Wang Z.W."/>
            <person name="Zhao X."/>
            <person name="Zhong W.Y."/>
            <person name="Peng D.H."/>
            <person name="Ahmad S."/>
            <person name="Lan S."/>
            <person name="Zhang J.S."/>
            <person name="Tsai W.C."/>
            <person name="Van de Peer Y."/>
            <person name="Liu Z.J."/>
        </authorList>
    </citation>
    <scope>NUCLEOTIDE SEQUENCE</scope>
    <source>
        <strain evidence="2">SCP</strain>
    </source>
</reference>
<gene>
    <name evidence="2" type="ORF">QJS04_geneDACA020095</name>
</gene>
<reference evidence="2" key="2">
    <citation type="submission" date="2023-06" db="EMBL/GenBank/DDBJ databases">
        <authorList>
            <person name="Ma L."/>
            <person name="Liu K.-W."/>
            <person name="Li Z."/>
            <person name="Hsiao Y.-Y."/>
            <person name="Qi Y."/>
            <person name="Fu T."/>
            <person name="Tang G."/>
            <person name="Zhang D."/>
            <person name="Sun W.-H."/>
            <person name="Liu D.-K."/>
            <person name="Li Y."/>
            <person name="Chen G.-Z."/>
            <person name="Liu X.-D."/>
            <person name="Liao X.-Y."/>
            <person name="Jiang Y.-T."/>
            <person name="Yu X."/>
            <person name="Hao Y."/>
            <person name="Huang J."/>
            <person name="Zhao X.-W."/>
            <person name="Ke S."/>
            <person name="Chen Y.-Y."/>
            <person name="Wu W.-L."/>
            <person name="Hsu J.-L."/>
            <person name="Lin Y.-F."/>
            <person name="Huang M.-D."/>
            <person name="Li C.-Y."/>
            <person name="Huang L."/>
            <person name="Wang Z.-W."/>
            <person name="Zhao X."/>
            <person name="Zhong W.-Y."/>
            <person name="Peng D.-H."/>
            <person name="Ahmad S."/>
            <person name="Lan S."/>
            <person name="Zhang J.-S."/>
            <person name="Tsai W.-C."/>
            <person name="Van De Peer Y."/>
            <person name="Liu Z.-J."/>
        </authorList>
    </citation>
    <scope>NUCLEOTIDE SEQUENCE</scope>
    <source>
        <strain evidence="2">SCP</strain>
        <tissue evidence="2">Leaves</tissue>
    </source>
</reference>
<dbReference type="InterPro" id="IPR032640">
    <property type="entry name" value="AMPK1_CBM"/>
</dbReference>
<dbReference type="SUPFAM" id="SSF81296">
    <property type="entry name" value="E set domains"/>
    <property type="match status" value="1"/>
</dbReference>
<dbReference type="Gene3D" id="2.60.40.10">
    <property type="entry name" value="Immunoglobulins"/>
    <property type="match status" value="1"/>
</dbReference>
<dbReference type="AlphaFoldDB" id="A0AAV9A653"/>
<dbReference type="Pfam" id="PF16561">
    <property type="entry name" value="AMPK1_CBM"/>
    <property type="match status" value="1"/>
</dbReference>
<accession>A0AAV9A653</accession>
<feature type="domain" description="AMP-activated protein kinase glycogen-binding" evidence="1">
    <location>
        <begin position="115"/>
        <end position="190"/>
    </location>
</feature>
<keyword evidence="3" id="KW-1185">Reference proteome</keyword>
<dbReference type="PANTHER" id="PTHR47434">
    <property type="entry name" value="PROTEIN PTST HOMOLOG 3, CHLOROPLASTIC"/>
    <property type="match status" value="1"/>
</dbReference>
<dbReference type="Proteomes" id="UP001179952">
    <property type="component" value="Unassembled WGS sequence"/>
</dbReference>